<evidence type="ECO:0000259" key="2">
    <source>
        <dbReference type="PROSITE" id="PS50106"/>
    </source>
</evidence>
<dbReference type="InterPro" id="IPR040264">
    <property type="entry name" value="T15H9.4-like"/>
</dbReference>
<gene>
    <name evidence="3" type="ORF">QR680_010397</name>
</gene>
<accession>A0AA39INT8</accession>
<name>A0AA39INT8_9BILA</name>
<dbReference type="Proteomes" id="UP001175271">
    <property type="component" value="Unassembled WGS sequence"/>
</dbReference>
<evidence type="ECO:0000256" key="1">
    <source>
        <dbReference type="SAM" id="MobiDB-lite"/>
    </source>
</evidence>
<dbReference type="InterPro" id="IPR001478">
    <property type="entry name" value="PDZ"/>
</dbReference>
<feature type="domain" description="PDZ" evidence="2">
    <location>
        <begin position="118"/>
        <end position="173"/>
    </location>
</feature>
<comment type="caution">
    <text evidence="3">The sequence shown here is derived from an EMBL/GenBank/DDBJ whole genome shotgun (WGS) entry which is preliminary data.</text>
</comment>
<keyword evidence="4" id="KW-1185">Reference proteome</keyword>
<protein>
    <recommendedName>
        <fullName evidence="2">PDZ domain-containing protein</fullName>
    </recommendedName>
</protein>
<proteinExistence type="predicted"/>
<evidence type="ECO:0000313" key="4">
    <source>
        <dbReference type="Proteomes" id="UP001175271"/>
    </source>
</evidence>
<dbReference type="PANTHER" id="PTHR31327">
    <property type="entry name" value="SPERM MEIOSIS PDZ DOMAIN CONTAINING PROTEINS-RELATED"/>
    <property type="match status" value="1"/>
</dbReference>
<sequence length="372" mass="41165">MTCAPEVFDVARAGTDRKQVFVEMSLTSLEPLDVTLCNNLMVRSMGPKSKALYALIVGDQIIDINGRVPNSPADAIRMIRSEQNIKFLVSRVSNRTPVSIDRVMSTSLKRLDGYCYFVVTLQKTAACSYLGLGIKSFRGKVTVDRVDQNSIASHAYMVGDSILDINGERVHDVELLRKRLGEYLSKWGVCSTIVERPESTAALQTARAKMFLFMPRMGEPQMGDDAVAIGQREMMKYRANVNKQRHIKSALRKKSSQASRKSKEDEKLSSKSGDSSSSVVRNIFHIESSGRSKRKKAVKFTGKNAEVTIESDVQNPNLLQKVKRHGYLRSFGITMLPSMFFSNPKTVTNANANNSGGTSQKKGTSVPLGVKP</sequence>
<evidence type="ECO:0000313" key="3">
    <source>
        <dbReference type="EMBL" id="KAK0427732.1"/>
    </source>
</evidence>
<dbReference type="EMBL" id="JAUCMV010000001">
    <property type="protein sequence ID" value="KAK0427732.1"/>
    <property type="molecule type" value="Genomic_DNA"/>
</dbReference>
<organism evidence="3 4">
    <name type="scientific">Steinernema hermaphroditum</name>
    <dbReference type="NCBI Taxonomy" id="289476"/>
    <lineage>
        <taxon>Eukaryota</taxon>
        <taxon>Metazoa</taxon>
        <taxon>Ecdysozoa</taxon>
        <taxon>Nematoda</taxon>
        <taxon>Chromadorea</taxon>
        <taxon>Rhabditida</taxon>
        <taxon>Tylenchina</taxon>
        <taxon>Panagrolaimomorpha</taxon>
        <taxon>Strongyloidoidea</taxon>
        <taxon>Steinernematidae</taxon>
        <taxon>Steinernema</taxon>
    </lineage>
</organism>
<feature type="compositionally biased region" description="Polar residues" evidence="1">
    <location>
        <begin position="349"/>
        <end position="363"/>
    </location>
</feature>
<dbReference type="Gene3D" id="2.30.42.10">
    <property type="match status" value="1"/>
</dbReference>
<dbReference type="SUPFAM" id="SSF50156">
    <property type="entry name" value="PDZ domain-like"/>
    <property type="match status" value="2"/>
</dbReference>
<feature type="compositionally biased region" description="Basic residues" evidence="1">
    <location>
        <begin position="243"/>
        <end position="255"/>
    </location>
</feature>
<dbReference type="AlphaFoldDB" id="A0AA39INT8"/>
<feature type="region of interest" description="Disordered" evidence="1">
    <location>
        <begin position="349"/>
        <end position="372"/>
    </location>
</feature>
<dbReference type="InterPro" id="IPR036034">
    <property type="entry name" value="PDZ_sf"/>
</dbReference>
<dbReference type="SMART" id="SM00228">
    <property type="entry name" value="PDZ"/>
    <property type="match status" value="2"/>
</dbReference>
<reference evidence="3" key="1">
    <citation type="submission" date="2023-06" db="EMBL/GenBank/DDBJ databases">
        <title>Genomic analysis of the entomopathogenic nematode Steinernema hermaphroditum.</title>
        <authorList>
            <person name="Schwarz E.M."/>
            <person name="Heppert J.K."/>
            <person name="Baniya A."/>
            <person name="Schwartz H.T."/>
            <person name="Tan C.-H."/>
            <person name="Antoshechkin I."/>
            <person name="Sternberg P.W."/>
            <person name="Goodrich-Blair H."/>
            <person name="Dillman A.R."/>
        </authorList>
    </citation>
    <scope>NUCLEOTIDE SEQUENCE</scope>
    <source>
        <strain evidence="3">PS9179</strain>
        <tissue evidence="3">Whole animal</tissue>
    </source>
</reference>
<dbReference type="PROSITE" id="PS50106">
    <property type="entry name" value="PDZ"/>
    <property type="match status" value="1"/>
</dbReference>
<feature type="region of interest" description="Disordered" evidence="1">
    <location>
        <begin position="241"/>
        <end position="276"/>
    </location>
</feature>